<name>A0AAE7X1B9_9CAUD</name>
<dbReference type="InterPro" id="IPR055617">
    <property type="entry name" value="DUF7193"/>
</dbReference>
<gene>
    <name evidence="1" type="primary">4</name>
    <name evidence="1" type="ORF">AH04_4</name>
</gene>
<organism evidence="1 2">
    <name type="scientific">Erwinia phage AH04</name>
    <dbReference type="NCBI Taxonomy" id="2869569"/>
    <lineage>
        <taxon>Viruses</taxon>
        <taxon>Duplodnaviria</taxon>
        <taxon>Heunggongvirae</taxon>
        <taxon>Uroviricota</taxon>
        <taxon>Caudoviricetes</taxon>
        <taxon>Chimalliviridae</taxon>
        <taxon>Meadowvirus</taxon>
        <taxon>Meadowvirus AH04</taxon>
    </lineage>
</organism>
<dbReference type="Proteomes" id="UP000827517">
    <property type="component" value="Segment"/>
</dbReference>
<dbReference type="RefSeq" id="YP_010667759.1">
    <property type="nucleotide sequence ID" value="NC_070952.1"/>
</dbReference>
<protein>
    <recommendedName>
        <fullName evidence="3">Virion structural protein</fullName>
    </recommendedName>
</protein>
<evidence type="ECO:0008006" key="3">
    <source>
        <dbReference type="Google" id="ProtNLM"/>
    </source>
</evidence>
<dbReference type="KEGG" id="vg:77943898"/>
<sequence length="939" mass="106870">MSTAYQQNYTQENNPLVDYAIHNMWGNPELPSQYQIKLARVSGLQGFVNDFVYMGKRRYLPTTYNFYHVFTLGGLDTGFWNFGNRGKSWYPVDTWVSASAFAKNRAVAIDVYVADGTMFPREGTLIMPCFDGVTLVAIPVNKNFLMPLDKSLYIHCYSSDINVRNMTPANTLKYSFGYVGSVYNNADDWSRVLTNYNAWKAYDIGMVSFYHNGKLKPIAGVTLKAGDLIEATYDPSIEMILSYEYSKMPDYLSTLDNKRKVILFPGFMDLPRYYRYYADCTFYVTNKVNNESYYFNRNSEDAIRQLTHQDYGMAADYIEYLGNRLISEDKTNSSKMTDIEVTVAYHNTLWKVELGPTASRINDLYLLEDPGQILGAMTGSNSNVKEWKASTLENAPTNLVLNGIIQSLTTDSVRQGLGYHGCSVALSNTPLYMPYITPGDPGFDDFYPTAPFTSGLGYQVPPTFIESSTAYEYDKDGLLIRKVGVLDQQWYMPQEDGFYVEWALGQASTWLDYIISKTDVKLREGYGFRVYKAQWAIDPDYDPTDITANEIKVSTDGTDPYGENGRELKVYRSDETTNNAGDDLPPGGYPVGDWIDITGDSTQYDIVNGYVVWKFDTVNWVGMVVFDTVHLYNEFNLTHIDNSLSFGITFKWAIGGIQLPLEPGQIDIWMNKHPLIENVDYIMDFPNVYIINKMWLQEGSQFIQYRGTGLSKNGLVRTSELGIVADGVIGYNGRYNLRIDRPTKTIVNGRLYLTQTVDQAEDIHHGDNMKSMNGMPYEVKHIYSANKYVDKYDAYWGYDDAWALDTTIGNYLTANVKYKSVKPSAPIYMAGDKYTLFSPFLSMVVNELLLGFMIAPTPSGREVPYSPQTVDEVIKDYEWMLKYDPIILGFDLQFFTVHPYSNLTRPTVTPNQLTFIKMVNELYLKGKVAIEGHFEVKNE</sequence>
<keyword evidence="2" id="KW-1185">Reference proteome</keyword>
<dbReference type="EMBL" id="MZ501267">
    <property type="protein sequence ID" value="QZA70494.1"/>
    <property type="molecule type" value="Genomic_DNA"/>
</dbReference>
<reference evidence="1" key="1">
    <citation type="submission" date="2021-07" db="EMBL/GenBank/DDBJ databases">
        <authorList>
            <person name="Roth S.J."/>
            <person name="Krukonis G.P."/>
            <person name="Delesalle V.A."/>
        </authorList>
    </citation>
    <scope>NUCLEOTIDE SEQUENCE</scope>
</reference>
<evidence type="ECO:0000313" key="2">
    <source>
        <dbReference type="Proteomes" id="UP000827517"/>
    </source>
</evidence>
<dbReference type="GeneID" id="77943898"/>
<proteinExistence type="predicted"/>
<accession>A0AAE7X1B9</accession>
<dbReference type="Pfam" id="PF23823">
    <property type="entry name" value="DUF7193"/>
    <property type="match status" value="1"/>
</dbReference>
<evidence type="ECO:0000313" key="1">
    <source>
        <dbReference type="EMBL" id="QZA70494.1"/>
    </source>
</evidence>